<accession>A0A653VRE3</accession>
<gene>
    <name evidence="2" type="ORF">MARI151_60021</name>
</gene>
<dbReference type="RefSeq" id="WP_159303718.1">
    <property type="nucleotide sequence ID" value="NZ_LR733271.1"/>
</dbReference>
<dbReference type="PANTHER" id="PTHR42899:SF1">
    <property type="entry name" value="SPERMATOGENESIS-ASSOCIATED PROTEIN 20"/>
    <property type="match status" value="1"/>
</dbReference>
<name>A0A653VRE3_9FLAO</name>
<dbReference type="InterPro" id="IPR012341">
    <property type="entry name" value="6hp_glycosidase-like_sf"/>
</dbReference>
<dbReference type="Proteomes" id="UP000430202">
    <property type="component" value="Unassembled WGS sequence"/>
</dbReference>
<dbReference type="PROSITE" id="PS51257">
    <property type="entry name" value="PROKAR_LIPOPROTEIN"/>
    <property type="match status" value="1"/>
</dbReference>
<dbReference type="Gene3D" id="1.50.10.10">
    <property type="match status" value="1"/>
</dbReference>
<keyword evidence="3" id="KW-1185">Reference proteome</keyword>
<dbReference type="Gene3D" id="1.50.10.20">
    <property type="match status" value="1"/>
</dbReference>
<dbReference type="SUPFAM" id="SSF48208">
    <property type="entry name" value="Six-hairpin glycosidases"/>
    <property type="match status" value="1"/>
</dbReference>
<dbReference type="InterPro" id="IPR036249">
    <property type="entry name" value="Thioredoxin-like_sf"/>
</dbReference>
<protein>
    <recommendedName>
        <fullName evidence="1">Spermatogenesis-associated protein 20-like TRX domain-containing protein</fullName>
    </recommendedName>
</protein>
<dbReference type="InterPro" id="IPR008928">
    <property type="entry name" value="6-hairpin_glycosidase_sf"/>
</dbReference>
<dbReference type="InterPro" id="IPR024705">
    <property type="entry name" value="Ssp411"/>
</dbReference>
<dbReference type="CDD" id="cd02955">
    <property type="entry name" value="SSP411"/>
    <property type="match status" value="1"/>
</dbReference>
<organism evidence="2 3">
    <name type="scientific">Maribacter litoralis</name>
    <dbReference type="NCBI Taxonomy" id="2059726"/>
    <lineage>
        <taxon>Bacteria</taxon>
        <taxon>Pseudomonadati</taxon>
        <taxon>Bacteroidota</taxon>
        <taxon>Flavobacteriia</taxon>
        <taxon>Flavobacteriales</taxon>
        <taxon>Flavobacteriaceae</taxon>
        <taxon>Maribacter</taxon>
    </lineage>
</organism>
<evidence type="ECO:0000313" key="3">
    <source>
        <dbReference type="Proteomes" id="UP000430202"/>
    </source>
</evidence>
<dbReference type="AlphaFoldDB" id="A0A653VRE3"/>
<dbReference type="GO" id="GO:0005975">
    <property type="term" value="P:carbohydrate metabolic process"/>
    <property type="evidence" value="ECO:0007669"/>
    <property type="project" value="InterPro"/>
</dbReference>
<dbReference type="Gene3D" id="3.40.30.10">
    <property type="entry name" value="Glutaredoxin"/>
    <property type="match status" value="1"/>
</dbReference>
<feature type="domain" description="Spermatogenesis-associated protein 20-like TRX" evidence="1">
    <location>
        <begin position="48"/>
        <end position="201"/>
    </location>
</feature>
<sequence length="722" mass="83158">MKNSFSISVFMNVDKLFYLLLLLFFISSCKNQNKNTDIGTRNEEHQFTNELINETSPYLLQHAHNPVDWKPWSDTAFKKAADENKLVVLSVGYSTCHWCHVMEEESFEDVEVAKLMNDKFVSIKVDREERPDLDMVYQTALQLVNGTGGWPMNAIIMPNGSPVFLGTYYEKEDWKNILTKFSSEYEKNPEKMIQYATMLAEGVQEVYDQPTKQLANAISQNSIENGILEWKKFWDKEWGGNQGEEKFILPTNLIMLLDYAVLQQDADAKNHVLNTLNKVVHGGIYDHIDGGFFRYSTDGTWKVPHFEKMLYDNAQLINLLSKAYKLTNNQYYKVAVAETYSFLQSEMRSEKGGYFSAMDADTNGEEGLYYIWKKAELQALLNDDFDLFAKYYNIQDAEVWEDENYVLNNTVSKAEFLKNNSLDEAQLNGKIAQWKLTLYQARQKRTKPKKDYKVLTSWNALLIDGYLEAYKAFGDVTYLNEAISVFNYLTEYNYQNGELVHSYTKDSKQREVFLEDYAFLAKSAFSLYEVTMQTKYLDISKELMQKADIKYQSSSVLYYYNVPNELVPSIVNTSDGVVPSANAIMAQNFLKIGHLEYNTEFLNKAETMGSLVITDFENHAVSYGAWGSLLLQQAYPFYEVVVVGEHAEQSLKEMNKTFIANAILVGSREESDISLFKDRFVNGETFIYVCQNNTCKLPVKTIEAGFQQMISFGYKGFNDMNL</sequence>
<dbReference type="PANTHER" id="PTHR42899">
    <property type="entry name" value="SPERMATOGENESIS-ASSOCIATED PROTEIN 20"/>
    <property type="match status" value="1"/>
</dbReference>
<evidence type="ECO:0000313" key="2">
    <source>
        <dbReference type="EMBL" id="VXC09042.1"/>
    </source>
</evidence>
<reference evidence="2 3" key="1">
    <citation type="submission" date="2019-10" db="EMBL/GenBank/DDBJ databases">
        <authorList>
            <person name="Karimi E."/>
        </authorList>
    </citation>
    <scope>NUCLEOTIDE SEQUENCE [LARGE SCALE GENOMIC DNA]</scope>
    <source>
        <strain evidence="2">Maribacter sp. 151</strain>
    </source>
</reference>
<dbReference type="InterPro" id="IPR004879">
    <property type="entry name" value="Ssp411-like_TRX"/>
</dbReference>
<evidence type="ECO:0000259" key="1">
    <source>
        <dbReference type="Pfam" id="PF03190"/>
    </source>
</evidence>
<dbReference type="PIRSF" id="PIRSF006402">
    <property type="entry name" value="UCP006402_thioredoxin"/>
    <property type="match status" value="1"/>
</dbReference>
<dbReference type="EMBL" id="CABWLR010000006">
    <property type="protein sequence ID" value="VXC09042.1"/>
    <property type="molecule type" value="Genomic_DNA"/>
</dbReference>
<proteinExistence type="predicted"/>
<dbReference type="SUPFAM" id="SSF52833">
    <property type="entry name" value="Thioredoxin-like"/>
    <property type="match status" value="1"/>
</dbReference>
<dbReference type="Pfam" id="PF03190">
    <property type="entry name" value="Thioredox_DsbH"/>
    <property type="match status" value="1"/>
</dbReference>